<dbReference type="Gene3D" id="3.10.350.10">
    <property type="entry name" value="LysM domain"/>
    <property type="match status" value="2"/>
</dbReference>
<dbReference type="InterPro" id="IPR036779">
    <property type="entry name" value="LysM_dom_sf"/>
</dbReference>
<keyword evidence="5" id="KW-0378">Hydrolase</keyword>
<protein>
    <submittedName>
        <fullName evidence="10">NlpC/P60 family protein</fullName>
    </submittedName>
</protein>
<dbReference type="EMBL" id="CP149782">
    <property type="protein sequence ID" value="WYF44830.1"/>
    <property type="molecule type" value="Genomic_DNA"/>
</dbReference>
<dbReference type="CDD" id="cd00118">
    <property type="entry name" value="LysM"/>
    <property type="match status" value="2"/>
</dbReference>
<evidence type="ECO:0000256" key="7">
    <source>
        <dbReference type="SAM" id="SignalP"/>
    </source>
</evidence>
<evidence type="ECO:0000256" key="4">
    <source>
        <dbReference type="ARBA" id="ARBA00022737"/>
    </source>
</evidence>
<gene>
    <name evidence="10" type="ORF">WDJ50_01565</name>
</gene>
<evidence type="ECO:0000256" key="2">
    <source>
        <dbReference type="ARBA" id="ARBA00022670"/>
    </source>
</evidence>
<dbReference type="RefSeq" id="WP_339096010.1">
    <property type="nucleotide sequence ID" value="NZ_CP149782.1"/>
</dbReference>
<dbReference type="InterPro" id="IPR018392">
    <property type="entry name" value="LysM"/>
</dbReference>
<feature type="signal peptide" evidence="7">
    <location>
        <begin position="1"/>
        <end position="28"/>
    </location>
</feature>
<dbReference type="SUPFAM" id="SSF54001">
    <property type="entry name" value="Cysteine proteinases"/>
    <property type="match status" value="1"/>
</dbReference>
<dbReference type="PANTHER" id="PTHR47360">
    <property type="entry name" value="MUREIN DD-ENDOPEPTIDASE MEPS/MUREIN LD-CARBOXYPEPTIDASE"/>
    <property type="match status" value="1"/>
</dbReference>
<feature type="domain" description="LysM" evidence="8">
    <location>
        <begin position="39"/>
        <end position="82"/>
    </location>
</feature>
<evidence type="ECO:0000256" key="6">
    <source>
        <dbReference type="ARBA" id="ARBA00022807"/>
    </source>
</evidence>
<dbReference type="PANTHER" id="PTHR47360:SF1">
    <property type="entry name" value="ENDOPEPTIDASE NLPC-RELATED"/>
    <property type="match status" value="1"/>
</dbReference>
<evidence type="ECO:0000256" key="3">
    <source>
        <dbReference type="ARBA" id="ARBA00022729"/>
    </source>
</evidence>
<evidence type="ECO:0000256" key="1">
    <source>
        <dbReference type="ARBA" id="ARBA00007074"/>
    </source>
</evidence>
<proteinExistence type="inferred from homology"/>
<evidence type="ECO:0000259" key="9">
    <source>
        <dbReference type="PROSITE" id="PS51935"/>
    </source>
</evidence>
<keyword evidence="3 7" id="KW-0732">Signal</keyword>
<dbReference type="AlphaFoldDB" id="A0AAU6Q3I9"/>
<dbReference type="GO" id="GO:0008234">
    <property type="term" value="F:cysteine-type peptidase activity"/>
    <property type="evidence" value="ECO:0007669"/>
    <property type="project" value="UniProtKB-KW"/>
</dbReference>
<dbReference type="InterPro" id="IPR038765">
    <property type="entry name" value="Papain-like_cys_pep_sf"/>
</dbReference>
<sequence length="297" mass="31456">MTRPAARSRFFLLTSLLTTLVLSAEVKAQTVQPAASSVVSVTVQRGDTAYSIARHNGLSVDLLLSYNNMTSPDLAVGQVLYLRPPTHTVQPGDTVYGLSRQYGVPVDAILAANTMPRSVKLEVGQLVKLPVGAGSVAAAAPAPVAAASAPLTRSALSPQTFSAPPQVTSSSWYSNAMSLLGTPYVLGGTSRKGIDCSGFVLQVMSPLGVRLPRRSVDQARAGLPVDEADLRPGDLLFFDTVGGGEVTHVGIYLGNDSFINANSYYGKVVVDKFRSDSYWSPRFMGARRVMMDAMASN</sequence>
<evidence type="ECO:0000313" key="10">
    <source>
        <dbReference type="EMBL" id="WYF44830.1"/>
    </source>
</evidence>
<dbReference type="PROSITE" id="PS51935">
    <property type="entry name" value="NLPC_P60"/>
    <property type="match status" value="1"/>
</dbReference>
<dbReference type="GO" id="GO:0006508">
    <property type="term" value="P:proteolysis"/>
    <property type="evidence" value="ECO:0007669"/>
    <property type="project" value="UniProtKB-KW"/>
</dbReference>
<name>A0AAU6Q3I9_9DEIO</name>
<reference evidence="10" key="1">
    <citation type="submission" date="2024-03" db="EMBL/GenBank/DDBJ databases">
        <title>Deinococcus weizhi sp. nov., isolated from human skin.</title>
        <authorList>
            <person name="Wei Z."/>
            <person name="Tian F."/>
            <person name="Yang C."/>
            <person name="Xin L.T."/>
            <person name="Wen Z.J."/>
            <person name="Lan K.C."/>
            <person name="Yu L."/>
            <person name="Zhe W."/>
            <person name="Dan F.D."/>
            <person name="Jun W."/>
            <person name="Rui Z."/>
            <person name="Yong X.J."/>
            <person name="Ting Y."/>
            <person name="Wei X."/>
            <person name="Xu Z.G."/>
            <person name="Xin Z."/>
            <person name="Dong F.G."/>
            <person name="Ni X.M."/>
            <person name="Zheng M.G."/>
            <person name="Chun Y."/>
            <person name="Qian W.X."/>
        </authorList>
    </citation>
    <scope>NUCLEOTIDE SEQUENCE</scope>
    <source>
        <strain evidence="10">VB142</strain>
    </source>
</reference>
<keyword evidence="4" id="KW-0677">Repeat</keyword>
<keyword evidence="6" id="KW-0788">Thiol protease</keyword>
<accession>A0AAU6Q3I9</accession>
<feature type="domain" description="LysM" evidence="8">
    <location>
        <begin position="85"/>
        <end position="129"/>
    </location>
</feature>
<dbReference type="Pfam" id="PF01476">
    <property type="entry name" value="LysM"/>
    <property type="match status" value="2"/>
</dbReference>
<organism evidence="10">
    <name type="scientific">Deinococcus sp. VB142</name>
    <dbReference type="NCBI Taxonomy" id="3112952"/>
    <lineage>
        <taxon>Bacteria</taxon>
        <taxon>Thermotogati</taxon>
        <taxon>Deinococcota</taxon>
        <taxon>Deinococci</taxon>
        <taxon>Deinococcales</taxon>
        <taxon>Deinococcaceae</taxon>
        <taxon>Deinococcus</taxon>
    </lineage>
</organism>
<dbReference type="InterPro" id="IPR000064">
    <property type="entry name" value="NLP_P60_dom"/>
</dbReference>
<comment type="similarity">
    <text evidence="1">Belongs to the peptidase C40 family.</text>
</comment>
<keyword evidence="2" id="KW-0645">Protease</keyword>
<feature type="chain" id="PRO_5043817449" evidence="7">
    <location>
        <begin position="29"/>
        <end position="297"/>
    </location>
</feature>
<dbReference type="InterPro" id="IPR052062">
    <property type="entry name" value="Murein_DD/LD_carboxypeptidase"/>
</dbReference>
<dbReference type="SMART" id="SM00257">
    <property type="entry name" value="LysM"/>
    <property type="match status" value="2"/>
</dbReference>
<dbReference type="SUPFAM" id="SSF54106">
    <property type="entry name" value="LysM domain"/>
    <property type="match status" value="2"/>
</dbReference>
<evidence type="ECO:0000256" key="5">
    <source>
        <dbReference type="ARBA" id="ARBA00022801"/>
    </source>
</evidence>
<dbReference type="Gene3D" id="3.90.1720.10">
    <property type="entry name" value="endopeptidase domain like (from Nostoc punctiforme)"/>
    <property type="match status" value="1"/>
</dbReference>
<feature type="domain" description="NlpC/P60" evidence="9">
    <location>
        <begin position="166"/>
        <end position="290"/>
    </location>
</feature>
<dbReference type="Pfam" id="PF00877">
    <property type="entry name" value="NLPC_P60"/>
    <property type="match status" value="1"/>
</dbReference>
<evidence type="ECO:0000259" key="8">
    <source>
        <dbReference type="PROSITE" id="PS51782"/>
    </source>
</evidence>
<dbReference type="PROSITE" id="PS51782">
    <property type="entry name" value="LYSM"/>
    <property type="match status" value="2"/>
</dbReference>